<comment type="caution">
    <text evidence="1">The sequence shown here is derived from an EMBL/GenBank/DDBJ whole genome shotgun (WGS) entry which is preliminary data.</text>
</comment>
<evidence type="ECO:0000313" key="2">
    <source>
        <dbReference type="Proteomes" id="UP001178507"/>
    </source>
</evidence>
<reference evidence="1" key="1">
    <citation type="submission" date="2023-08" db="EMBL/GenBank/DDBJ databases">
        <authorList>
            <person name="Chen Y."/>
            <person name="Shah S."/>
            <person name="Dougan E. K."/>
            <person name="Thang M."/>
            <person name="Chan C."/>
        </authorList>
    </citation>
    <scope>NUCLEOTIDE SEQUENCE</scope>
</reference>
<keyword evidence="2" id="KW-1185">Reference proteome</keyword>
<proteinExistence type="predicted"/>
<accession>A0AA36J613</accession>
<dbReference type="Proteomes" id="UP001178507">
    <property type="component" value="Unassembled WGS sequence"/>
</dbReference>
<evidence type="ECO:0000313" key="1">
    <source>
        <dbReference type="EMBL" id="CAJ1400255.1"/>
    </source>
</evidence>
<dbReference type="AlphaFoldDB" id="A0AA36J613"/>
<sequence length="531" mass="58725">MQGYQAYQTSRVASPICRAHVDGRRNAEVTFRRRPLWRLAQLLGLQPLVKHLARQVRPWRRRTAPWRRTTRRKLRRAWQEWGPGRASRRLEGTFLPAQASPTDASLIFALVAKGSPSDDRMALGPWTSRISWRYRRDTLARCITGALWRAPGVPYSDRAVVILFSGDWSCWLLHADGTVASVGEPDETWLLTQVWRSAESNPSATQRLLPPRQDDHLEAAAFRLLRLLGPSEDSSLVILDERHPPLPLVEKTSNARGRALCLLGCPAGLTDLQELAFARAARAARWQVRRFRLGDRPEFASKVVARLQVWQNCQRLMPAIGGASSDAVWPTQQHIEHGEAPLHFLLPVPVARSMLLRGRKTQPFAARAALATAARCAVAALCHSKGGWRGCYITLGFRCGAMLTLSGALADAFVRKGVAMSEFRLLQALKKAIRKAKDAPGIKVHAPGEALPYQRPLHLQLLEGGKDELRPIQLGLEAADALVISLGAFACAQSGGRKMRWAPRGDIHVVEAIAMLQCRSIPVLGAVFGAA</sequence>
<organism evidence="1 2">
    <name type="scientific">Effrenium voratum</name>
    <dbReference type="NCBI Taxonomy" id="2562239"/>
    <lineage>
        <taxon>Eukaryota</taxon>
        <taxon>Sar</taxon>
        <taxon>Alveolata</taxon>
        <taxon>Dinophyceae</taxon>
        <taxon>Suessiales</taxon>
        <taxon>Symbiodiniaceae</taxon>
        <taxon>Effrenium</taxon>
    </lineage>
</organism>
<name>A0AA36J613_9DINO</name>
<dbReference type="EMBL" id="CAUJNA010003365">
    <property type="protein sequence ID" value="CAJ1400255.1"/>
    <property type="molecule type" value="Genomic_DNA"/>
</dbReference>
<protein>
    <submittedName>
        <fullName evidence="1">Uncharacterized protein</fullName>
    </submittedName>
</protein>
<gene>
    <name evidence="1" type="ORF">EVOR1521_LOCUS23635</name>
</gene>